<evidence type="ECO:0000313" key="3">
    <source>
        <dbReference type="EMBL" id="MFD1662968.1"/>
    </source>
</evidence>
<evidence type="ECO:0008006" key="5">
    <source>
        <dbReference type="Google" id="ProtNLM"/>
    </source>
</evidence>
<keyword evidence="4" id="KW-1185">Reference proteome</keyword>
<evidence type="ECO:0000256" key="2">
    <source>
        <dbReference type="SAM" id="Phobius"/>
    </source>
</evidence>
<evidence type="ECO:0000256" key="1">
    <source>
        <dbReference type="SAM" id="MobiDB-lite"/>
    </source>
</evidence>
<keyword evidence="2" id="KW-1133">Transmembrane helix</keyword>
<comment type="caution">
    <text evidence="3">The sequence shown here is derived from an EMBL/GenBank/DDBJ whole genome shotgun (WGS) entry which is preliminary data.</text>
</comment>
<accession>A0ABW4J379</accession>
<reference evidence="4" key="1">
    <citation type="journal article" date="2019" name="Int. J. Syst. Evol. Microbiol.">
        <title>The Global Catalogue of Microorganisms (GCM) 10K type strain sequencing project: providing services to taxonomists for standard genome sequencing and annotation.</title>
        <authorList>
            <consortium name="The Broad Institute Genomics Platform"/>
            <consortium name="The Broad Institute Genome Sequencing Center for Infectious Disease"/>
            <person name="Wu L."/>
            <person name="Ma J."/>
        </authorList>
    </citation>
    <scope>NUCLEOTIDE SEQUENCE [LARGE SCALE GENOMIC DNA]</scope>
    <source>
        <strain evidence="4">CGMCC 1.12470</strain>
    </source>
</reference>
<keyword evidence="2" id="KW-0472">Membrane</keyword>
<keyword evidence="2" id="KW-0812">Transmembrane</keyword>
<sequence>MTRMLFVGLLLLVATGAFVALAIAGNLSGGPDYTVAVLDHPIATMNSLAVFSAGLVLALLFALGLATVVNAATHPRHGGRGRHRARRTTAADETAGPETRP</sequence>
<proteinExistence type="predicted"/>
<protein>
    <recommendedName>
        <fullName evidence="5">LapA family protein</fullName>
    </recommendedName>
</protein>
<dbReference type="Proteomes" id="UP001597261">
    <property type="component" value="Unassembled WGS sequence"/>
</dbReference>
<dbReference type="EMBL" id="JBHUDX010000110">
    <property type="protein sequence ID" value="MFD1662968.1"/>
    <property type="molecule type" value="Genomic_DNA"/>
</dbReference>
<feature type="region of interest" description="Disordered" evidence="1">
    <location>
        <begin position="73"/>
        <end position="101"/>
    </location>
</feature>
<feature type="compositionally biased region" description="Basic residues" evidence="1">
    <location>
        <begin position="74"/>
        <end position="87"/>
    </location>
</feature>
<feature type="transmembrane region" description="Helical" evidence="2">
    <location>
        <begin position="48"/>
        <end position="72"/>
    </location>
</feature>
<gene>
    <name evidence="3" type="ORF">ACFSL4_33570</name>
</gene>
<evidence type="ECO:0000313" key="4">
    <source>
        <dbReference type="Proteomes" id="UP001597261"/>
    </source>
</evidence>
<dbReference type="RefSeq" id="WP_381091381.1">
    <property type="nucleotide sequence ID" value="NZ_JBHUDX010000110.1"/>
</dbReference>
<name>A0ABW4J379_9ACTN</name>
<organism evidence="3 4">
    <name type="scientific">Streptomyces caeni</name>
    <dbReference type="NCBI Taxonomy" id="2307231"/>
    <lineage>
        <taxon>Bacteria</taxon>
        <taxon>Bacillati</taxon>
        <taxon>Actinomycetota</taxon>
        <taxon>Actinomycetes</taxon>
        <taxon>Kitasatosporales</taxon>
        <taxon>Streptomycetaceae</taxon>
        <taxon>Streptomyces</taxon>
    </lineage>
</organism>